<dbReference type="GO" id="GO:0016020">
    <property type="term" value="C:membrane"/>
    <property type="evidence" value="ECO:0007669"/>
    <property type="project" value="GOC"/>
</dbReference>
<keyword evidence="1" id="KW-1133">Transmembrane helix</keyword>
<dbReference type="Proteomes" id="UP000728032">
    <property type="component" value="Unassembled WGS sequence"/>
</dbReference>
<dbReference type="Pfam" id="PF08557">
    <property type="entry name" value="Lipid_DES"/>
    <property type="match status" value="1"/>
</dbReference>
<proteinExistence type="predicted"/>
<dbReference type="OrthoDB" id="200948at2759"/>
<dbReference type="GO" id="GO:0046513">
    <property type="term" value="P:ceramide biosynthetic process"/>
    <property type="evidence" value="ECO:0007669"/>
    <property type="project" value="TreeGrafter"/>
</dbReference>
<evidence type="ECO:0000259" key="2">
    <source>
        <dbReference type="Pfam" id="PF00487"/>
    </source>
</evidence>
<reference evidence="4" key="1">
    <citation type="submission" date="2020-11" db="EMBL/GenBank/DDBJ databases">
        <authorList>
            <person name="Tran Van P."/>
        </authorList>
    </citation>
    <scope>NUCLEOTIDE SEQUENCE</scope>
</reference>
<dbReference type="PANTHER" id="PTHR12879">
    <property type="entry name" value="SPHINGOLIPID DELTA 4 DESATURASE/C-4 HYDROXYLASE PROTEIN DES2"/>
    <property type="match status" value="1"/>
</dbReference>
<name>A0A7R9QJN5_9ACAR</name>
<keyword evidence="1" id="KW-0472">Membrane</keyword>
<keyword evidence="1" id="KW-0812">Transmembrane</keyword>
<feature type="transmembrane region" description="Helical" evidence="1">
    <location>
        <begin position="25"/>
        <end position="44"/>
    </location>
</feature>
<protein>
    <submittedName>
        <fullName evidence="4">Uncharacterized protein</fullName>
    </submittedName>
</protein>
<dbReference type="PANTHER" id="PTHR12879:SF8">
    <property type="entry name" value="SPHINGOLIPID DELTA(4)-DESATURASE DES1"/>
    <property type="match status" value="1"/>
</dbReference>
<dbReference type="EMBL" id="OC917928">
    <property type="protein sequence ID" value="CAD7648296.1"/>
    <property type="molecule type" value="Genomic_DNA"/>
</dbReference>
<evidence type="ECO:0000313" key="5">
    <source>
        <dbReference type="Proteomes" id="UP000728032"/>
    </source>
</evidence>
<evidence type="ECO:0000313" key="4">
    <source>
        <dbReference type="EMBL" id="CAD7648296.1"/>
    </source>
</evidence>
<feature type="domain" description="Fatty acid desaturase" evidence="2">
    <location>
        <begin position="25"/>
        <end position="276"/>
    </location>
</feature>
<keyword evidence="5" id="KW-1185">Reference proteome</keyword>
<dbReference type="Pfam" id="PF00487">
    <property type="entry name" value="FA_desaturase"/>
    <property type="match status" value="1"/>
</dbReference>
<feature type="domain" description="Sphingolipid delta4-desaturase N-terminal" evidence="3">
    <location>
        <begin position="4"/>
        <end position="20"/>
    </location>
</feature>
<evidence type="ECO:0000259" key="3">
    <source>
        <dbReference type="Pfam" id="PF08557"/>
    </source>
</evidence>
<feature type="transmembrane region" description="Helical" evidence="1">
    <location>
        <begin position="152"/>
        <end position="175"/>
    </location>
</feature>
<dbReference type="InterPro" id="IPR005804">
    <property type="entry name" value="FA_desaturase_dom"/>
</dbReference>
<accession>A0A7R9QJN5</accession>
<feature type="transmembrane region" description="Helical" evidence="1">
    <location>
        <begin position="65"/>
        <end position="83"/>
    </location>
</feature>
<dbReference type="InterPro" id="IPR013866">
    <property type="entry name" value="Sphingolipid_d4-desaturase_N"/>
</dbReference>
<dbReference type="AlphaFoldDB" id="A0A7R9QJN5"/>
<dbReference type="EMBL" id="CAJPVJ010003103">
    <property type="protein sequence ID" value="CAG2167167.1"/>
    <property type="molecule type" value="Genomic_DNA"/>
</dbReference>
<gene>
    <name evidence="4" type="ORF">ONB1V03_LOCUS6679</name>
</gene>
<organism evidence="4">
    <name type="scientific">Oppiella nova</name>
    <dbReference type="NCBI Taxonomy" id="334625"/>
    <lineage>
        <taxon>Eukaryota</taxon>
        <taxon>Metazoa</taxon>
        <taxon>Ecdysozoa</taxon>
        <taxon>Arthropoda</taxon>
        <taxon>Chelicerata</taxon>
        <taxon>Arachnida</taxon>
        <taxon>Acari</taxon>
        <taxon>Acariformes</taxon>
        <taxon>Sarcoptiformes</taxon>
        <taxon>Oribatida</taxon>
        <taxon>Brachypylina</taxon>
        <taxon>Oppioidea</taxon>
        <taxon>Oppiidae</taxon>
        <taxon>Oppiella</taxon>
    </lineage>
</organism>
<evidence type="ECO:0000256" key="1">
    <source>
        <dbReference type="SAM" id="Phobius"/>
    </source>
</evidence>
<dbReference type="GO" id="GO:0042284">
    <property type="term" value="F:sphingolipid delta-4 desaturase activity"/>
    <property type="evidence" value="ECO:0007669"/>
    <property type="project" value="TreeGrafter"/>
</dbReference>
<sequence>MGTKKDFEWVYTDEPHATRRDVTSFWQLFLMAYCFGGVLNKSLLTAIHEIIHNHAFGPSRPMATKVLAVVITLPTGLPIFGSFKKYHLLHHRYQGDDILDTDIPSYLEIKFFSTPVTKLFWMIFQPAFYALRPFLSQPNYVLNPNSLEYFNLFIQLMFNYMVGVWCGWHVMIYMIGSTLLCMGLHPMSGHIISEHSVMFDERIDLFENINKIEFQRDEYLKLIPETYSYYGPLNLIMYNLGYHVEHHDFPSIPGSLLPKVREIAPEYYNSLPYHSSWTYVVWQFLTDPKIGPFSRVKRPHRFGKQDQNTCDFINEVNSEMK</sequence>